<reference evidence="1 2" key="1">
    <citation type="submission" date="2020-08" db="EMBL/GenBank/DDBJ databases">
        <authorList>
            <person name="Sun Q."/>
            <person name="Inoue M."/>
        </authorList>
    </citation>
    <scope>NUCLEOTIDE SEQUENCE [LARGE SCALE GENOMIC DNA]</scope>
    <source>
        <strain evidence="1 2">CCM 8938</strain>
    </source>
</reference>
<proteinExistence type="predicted"/>
<organism evidence="1 2">
    <name type="scientific">Pedobacter fastidiosus</name>
    <dbReference type="NCBI Taxonomy" id="2765361"/>
    <lineage>
        <taxon>Bacteria</taxon>
        <taxon>Pseudomonadati</taxon>
        <taxon>Bacteroidota</taxon>
        <taxon>Sphingobacteriia</taxon>
        <taxon>Sphingobacteriales</taxon>
        <taxon>Sphingobacteriaceae</taxon>
        <taxon>Pedobacter</taxon>
    </lineage>
</organism>
<name>A0ABR7KSI7_9SPHI</name>
<keyword evidence="2" id="KW-1185">Reference proteome</keyword>
<evidence type="ECO:0000313" key="2">
    <source>
        <dbReference type="Proteomes" id="UP000652755"/>
    </source>
</evidence>
<sequence length="46" mass="5476">MKYLLNIIQPQNNLKIQLLDLLEKYTSVDPKALGIKPHWQNESLWK</sequence>
<protein>
    <submittedName>
        <fullName evidence="1">Uncharacterized protein</fullName>
    </submittedName>
</protein>
<gene>
    <name evidence="1" type="ORF">H7U22_11190</name>
</gene>
<dbReference type="Proteomes" id="UP000652755">
    <property type="component" value="Unassembled WGS sequence"/>
</dbReference>
<dbReference type="EMBL" id="JACRYL010000009">
    <property type="protein sequence ID" value="MBC6110986.1"/>
    <property type="molecule type" value="Genomic_DNA"/>
</dbReference>
<comment type="caution">
    <text evidence="1">The sequence shown here is derived from an EMBL/GenBank/DDBJ whole genome shotgun (WGS) entry which is preliminary data.</text>
</comment>
<dbReference type="RefSeq" id="WP_187071457.1">
    <property type="nucleotide sequence ID" value="NZ_JACRYL010000009.1"/>
</dbReference>
<evidence type="ECO:0000313" key="1">
    <source>
        <dbReference type="EMBL" id="MBC6110986.1"/>
    </source>
</evidence>
<accession>A0ABR7KSI7</accession>